<dbReference type="EMBL" id="HBIN01008845">
    <property type="protein sequence ID" value="CAE0436305.1"/>
    <property type="molecule type" value="Transcribed_RNA"/>
</dbReference>
<evidence type="ECO:0000313" key="2">
    <source>
        <dbReference type="EMBL" id="CAE0436305.1"/>
    </source>
</evidence>
<proteinExistence type="predicted"/>
<feature type="compositionally biased region" description="Basic and acidic residues" evidence="1">
    <location>
        <begin position="576"/>
        <end position="588"/>
    </location>
</feature>
<organism evidence="2">
    <name type="scientific">Aplanochytrium stocchinoi</name>
    <dbReference type="NCBI Taxonomy" id="215587"/>
    <lineage>
        <taxon>Eukaryota</taxon>
        <taxon>Sar</taxon>
        <taxon>Stramenopiles</taxon>
        <taxon>Bigyra</taxon>
        <taxon>Labyrinthulomycetes</taxon>
        <taxon>Thraustochytrida</taxon>
        <taxon>Thraustochytriidae</taxon>
        <taxon>Aplanochytrium</taxon>
    </lineage>
</organism>
<protein>
    <submittedName>
        <fullName evidence="2">Uncharacterized protein</fullName>
    </submittedName>
</protein>
<feature type="region of interest" description="Disordered" evidence="1">
    <location>
        <begin position="72"/>
        <end position="108"/>
    </location>
</feature>
<feature type="region of interest" description="Disordered" evidence="1">
    <location>
        <begin position="576"/>
        <end position="618"/>
    </location>
</feature>
<gene>
    <name evidence="2" type="ORF">ASTO00021_LOCUS6571</name>
</gene>
<feature type="region of interest" description="Disordered" evidence="1">
    <location>
        <begin position="1"/>
        <end position="32"/>
    </location>
</feature>
<feature type="compositionally biased region" description="Acidic residues" evidence="1">
    <location>
        <begin position="595"/>
        <end position="605"/>
    </location>
</feature>
<evidence type="ECO:0000256" key="1">
    <source>
        <dbReference type="SAM" id="MobiDB-lite"/>
    </source>
</evidence>
<dbReference type="AlphaFoldDB" id="A0A7S3PHB5"/>
<sequence length="668" mass="77574">MYHGNDISEIICSTNDEPQKETRSQSPKKMEAENIKGHGIDFEIPVTMSWSPFAKHLNSLRNNEGVNINISYQDESEDEDNSTPADRVAKENAHEEDEPVHDRENHPYANRSLNISDVWMKPKIIENVPKVCDSEGVDGKAAKPELEIIVATLQNVIYDFESIIFVALKRVKLAELRRRGYRLHGLLPPIARIEYNEKVNWKSRNKSGKLIHEFECSSLRMCIREELIRVVGALRFFLEGANVAHDNFERDKYRGIPECWHLAEENEILIWSLEKRLRHYLQMRAFSFKYLRRPHSQLIQNLVTVFDDFKSQKRNAAPSDLFDSFICAQKNLKHTMDHDSISDQMPCERKDRDQQLTQAEIQEKMAYHSRQIKVKLATKDLEEKLSEMNTDLFRFRQNSISSPTRKECSDRSEDLTIAFPKLLSELNLLWANLEKEINLLRRSEHGNDAKNNRVTVSPMLESCRISPVDAVNGEYMNNVSSNNNLDTKSFSDDKENENVTVVFKGRVQREDKRIRTYPEEDTMYDDLYISFFCFTYLFITHFFRNMDTMANGDRIQVFGELQNVLKVRQDILPPEEHRNITDRRDEGKTNFVSDYDSDSDDEDANDSNSDTSEQEQEISLQMQAQLLPQPCPIKTNLLDQLNVAIISKQRVSAESSCVEYEVVTECEG</sequence>
<feature type="compositionally biased region" description="Basic and acidic residues" evidence="1">
    <location>
        <begin position="17"/>
        <end position="32"/>
    </location>
</feature>
<accession>A0A7S3PHB5</accession>
<reference evidence="2" key="1">
    <citation type="submission" date="2021-01" db="EMBL/GenBank/DDBJ databases">
        <authorList>
            <person name="Corre E."/>
            <person name="Pelletier E."/>
            <person name="Niang G."/>
            <person name="Scheremetjew M."/>
            <person name="Finn R."/>
            <person name="Kale V."/>
            <person name="Holt S."/>
            <person name="Cochrane G."/>
            <person name="Meng A."/>
            <person name="Brown T."/>
            <person name="Cohen L."/>
        </authorList>
    </citation>
    <scope>NUCLEOTIDE SEQUENCE</scope>
    <source>
        <strain evidence="2">GSBS06</strain>
    </source>
</reference>
<name>A0A7S3PHB5_9STRA</name>